<organism evidence="1 2">
    <name type="scientific">Rhodocytophaga aerolata</name>
    <dbReference type="NCBI Taxonomy" id="455078"/>
    <lineage>
        <taxon>Bacteria</taxon>
        <taxon>Pseudomonadati</taxon>
        <taxon>Bacteroidota</taxon>
        <taxon>Cytophagia</taxon>
        <taxon>Cytophagales</taxon>
        <taxon>Rhodocytophagaceae</taxon>
        <taxon>Rhodocytophaga</taxon>
    </lineage>
</organism>
<dbReference type="EMBL" id="JAUKPO010000010">
    <property type="protein sequence ID" value="MDO1448170.1"/>
    <property type="molecule type" value="Genomic_DNA"/>
</dbReference>
<name>A0ABT8R7V0_9BACT</name>
<dbReference type="RefSeq" id="WP_302038971.1">
    <property type="nucleotide sequence ID" value="NZ_JAUKPO010000010.1"/>
</dbReference>
<evidence type="ECO:0000313" key="1">
    <source>
        <dbReference type="EMBL" id="MDO1448170.1"/>
    </source>
</evidence>
<dbReference type="GO" id="GO:0016491">
    <property type="term" value="F:oxidoreductase activity"/>
    <property type="evidence" value="ECO:0007669"/>
    <property type="project" value="UniProtKB-KW"/>
</dbReference>
<reference evidence="1" key="1">
    <citation type="submission" date="2023-07" db="EMBL/GenBank/DDBJ databases">
        <title>The genome sequence of Rhodocytophaga aerolata KACC 12507.</title>
        <authorList>
            <person name="Zhang X."/>
        </authorList>
    </citation>
    <scope>NUCLEOTIDE SEQUENCE</scope>
    <source>
        <strain evidence="1">KACC 12507</strain>
    </source>
</reference>
<dbReference type="Proteomes" id="UP001168528">
    <property type="component" value="Unassembled WGS sequence"/>
</dbReference>
<dbReference type="InterPro" id="IPR027056">
    <property type="entry name" value="Gluconate_2DH_su3"/>
</dbReference>
<dbReference type="Pfam" id="PF13618">
    <property type="entry name" value="Gluconate_2-dh3"/>
    <property type="match status" value="1"/>
</dbReference>
<sequence length="175" mass="19511">MMQRREALKQMALALGGILTVPTWAYGWNSHQLLSPSVNLLPPELETLLAEVVETIIPATDTPGAKEIGVDKFILTMLKDCYEKPAQEKFTQGLEAIEEKAKQTFSQAFSACTPQQRNQLLLAMEAESTQDKQSAFSLIKNLTIQGYLNSEYVMKNLLKYELIPARFNGCAPVTN</sequence>
<keyword evidence="2" id="KW-1185">Reference proteome</keyword>
<comment type="caution">
    <text evidence="1">The sequence shown here is derived from an EMBL/GenBank/DDBJ whole genome shotgun (WGS) entry which is preliminary data.</text>
</comment>
<gene>
    <name evidence="1" type="ORF">Q0590_17990</name>
</gene>
<accession>A0ABT8R7V0</accession>
<dbReference type="EC" id="1.-.-.-" evidence="1"/>
<protein>
    <submittedName>
        <fullName evidence="1">Gluconate 2-dehydrogenase subunit 3 family protein</fullName>
        <ecNumber evidence="1">1.-.-.-</ecNumber>
    </submittedName>
</protein>
<evidence type="ECO:0000313" key="2">
    <source>
        <dbReference type="Proteomes" id="UP001168528"/>
    </source>
</evidence>
<keyword evidence="1" id="KW-0560">Oxidoreductase</keyword>
<proteinExistence type="predicted"/>